<dbReference type="RefSeq" id="WP_191181224.1">
    <property type="nucleotide sequence ID" value="NZ_JACXXP010000043.1"/>
</dbReference>
<proteinExistence type="predicted"/>
<dbReference type="Proteomes" id="UP000603715">
    <property type="component" value="Unassembled WGS sequence"/>
</dbReference>
<reference evidence="2" key="1">
    <citation type="submission" date="2021-11" db="EMBL/GenBank/DDBJ databases">
        <title>Description of novel Chryseobacterium species.</title>
        <authorList>
            <person name="Saticioglu I.B."/>
            <person name="Ay H."/>
            <person name="Altun S."/>
            <person name="Duman M."/>
        </authorList>
    </citation>
    <scope>NUCLEOTIDE SEQUENCE</scope>
    <source>
        <strain evidence="2">C-39</strain>
    </source>
</reference>
<dbReference type="AlphaFoldDB" id="A0A9Q3YXD9"/>
<organism evidence="2 4">
    <name type="scientific">Chryseobacterium muglaense</name>
    <dbReference type="NCBI Taxonomy" id="2893752"/>
    <lineage>
        <taxon>Bacteria</taxon>
        <taxon>Pseudomonadati</taxon>
        <taxon>Bacteroidota</taxon>
        <taxon>Flavobacteriia</taxon>
        <taxon>Flavobacteriales</taxon>
        <taxon>Weeksellaceae</taxon>
        <taxon>Chryseobacterium group</taxon>
        <taxon>Chryseobacterium</taxon>
    </lineage>
</organism>
<protein>
    <submittedName>
        <fullName evidence="2">Uncharacterized protein</fullName>
    </submittedName>
</protein>
<evidence type="ECO:0000313" key="2">
    <source>
        <dbReference type="EMBL" id="MCC9036700.1"/>
    </source>
</evidence>
<dbReference type="EMBL" id="JACXXP010000043">
    <property type="protein sequence ID" value="MBD3906852.1"/>
    <property type="molecule type" value="Genomic_DNA"/>
</dbReference>
<sequence>MTKSDLLTLQHSSQKHNFSNKTYGVTVLPTKDDLLFKKDITNGKYWLYYTKYFFSTKIAIGYIEKE</sequence>
<evidence type="ECO:0000313" key="3">
    <source>
        <dbReference type="Proteomes" id="UP000603715"/>
    </source>
</evidence>
<evidence type="ECO:0000313" key="4">
    <source>
        <dbReference type="Proteomes" id="UP001107960"/>
    </source>
</evidence>
<keyword evidence="3" id="KW-1185">Reference proteome</keyword>
<comment type="caution">
    <text evidence="2">The sequence shown here is derived from an EMBL/GenBank/DDBJ whole genome shotgun (WGS) entry which is preliminary data.</text>
</comment>
<gene>
    <name evidence="1" type="ORF">IEW27_19900</name>
    <name evidence="2" type="ORF">LNP80_21060</name>
</gene>
<name>A0A9Q3YXD9_9FLAO</name>
<dbReference type="Proteomes" id="UP001107960">
    <property type="component" value="Unassembled WGS sequence"/>
</dbReference>
<reference evidence="1" key="3">
    <citation type="submission" date="2024-05" db="EMBL/GenBank/DDBJ databases">
        <title>Description of novel Chryseobacterium sp. strain C-2.</title>
        <authorList>
            <person name="Saticioglu I.B."/>
        </authorList>
    </citation>
    <scope>NUCLEOTIDE SEQUENCE</scope>
    <source>
        <strain evidence="1">C-2</strain>
    </source>
</reference>
<accession>A0A9Q3YXD9</accession>
<reference evidence="3" key="2">
    <citation type="submission" date="2023-07" db="EMBL/GenBank/DDBJ databases">
        <title>Description of novel Chryseobacterium sp. strain C-2.</title>
        <authorList>
            <person name="Saticioglu I.B."/>
        </authorList>
    </citation>
    <scope>NUCLEOTIDE SEQUENCE [LARGE SCALE GENOMIC DNA]</scope>
    <source>
        <strain evidence="3">C-2</strain>
    </source>
</reference>
<evidence type="ECO:0000313" key="1">
    <source>
        <dbReference type="EMBL" id="MBD3906852.1"/>
    </source>
</evidence>
<dbReference type="EMBL" id="JAJJML010000001">
    <property type="protein sequence ID" value="MCC9036700.1"/>
    <property type="molecule type" value="Genomic_DNA"/>
</dbReference>